<dbReference type="Pfam" id="PF07262">
    <property type="entry name" value="CdiI"/>
    <property type="match status" value="1"/>
</dbReference>
<dbReference type="AlphaFoldDB" id="A0A3L7JE83"/>
<organism evidence="1 2">
    <name type="scientific">Notoacmeibacter ruber</name>
    <dbReference type="NCBI Taxonomy" id="2670375"/>
    <lineage>
        <taxon>Bacteria</taxon>
        <taxon>Pseudomonadati</taxon>
        <taxon>Pseudomonadota</taxon>
        <taxon>Alphaproteobacteria</taxon>
        <taxon>Hyphomicrobiales</taxon>
        <taxon>Notoacmeibacteraceae</taxon>
        <taxon>Notoacmeibacter</taxon>
    </lineage>
</organism>
<dbReference type="SUPFAM" id="SSF160207">
    <property type="entry name" value="NMB0488-like"/>
    <property type="match status" value="1"/>
</dbReference>
<dbReference type="InterPro" id="IPR037891">
    <property type="entry name" value="Cdil-like_sf"/>
</dbReference>
<dbReference type="RefSeq" id="WP_121645747.1">
    <property type="nucleotide sequence ID" value="NZ_RCWN01000001.1"/>
</dbReference>
<reference evidence="1 2" key="1">
    <citation type="submission" date="2018-10" db="EMBL/GenBank/DDBJ databases">
        <title>Notoacmeibacter sp. M2BS9Y-3-1, whole genome shotgun sequence.</title>
        <authorList>
            <person name="Tuo L."/>
        </authorList>
    </citation>
    <scope>NUCLEOTIDE SEQUENCE [LARGE SCALE GENOMIC DNA]</scope>
    <source>
        <strain evidence="1 2">M2BS9Y-3-1</strain>
    </source>
</reference>
<proteinExistence type="predicted"/>
<name>A0A3L7JE83_9HYPH</name>
<dbReference type="Gene3D" id="3.40.1590.10">
    <property type="entry name" value="NMB0488-like"/>
    <property type="match status" value="1"/>
</dbReference>
<gene>
    <name evidence="1" type="ORF">D8780_11715</name>
</gene>
<sequence length="179" mass="20556">MSRVDQFYDRNTRGTPERRASVFSFRLFYRVHSWACYGMASIDPEGMDEFYSRDLRAAELGAAAWKALHASRYLEYDDAIRAVRDYVKSGPSDRSIQEMKKRAGARSIKILFEGSASVDLVWTEGTIELEPLRHIIGDRWTLFENRETIKFTDTVSDEELGTALLSELEFSRDGSYKGT</sequence>
<dbReference type="Proteomes" id="UP000281094">
    <property type="component" value="Unassembled WGS sequence"/>
</dbReference>
<dbReference type="InterPro" id="IPR009888">
    <property type="entry name" value="CdiI_Proteobact"/>
</dbReference>
<protein>
    <submittedName>
        <fullName evidence="1">DUF1436 family protein</fullName>
    </submittedName>
</protein>
<comment type="caution">
    <text evidence="1">The sequence shown here is derived from an EMBL/GenBank/DDBJ whole genome shotgun (WGS) entry which is preliminary data.</text>
</comment>
<accession>A0A3L7JE83</accession>
<evidence type="ECO:0000313" key="2">
    <source>
        <dbReference type="Proteomes" id="UP000281094"/>
    </source>
</evidence>
<dbReference type="EMBL" id="RCWN01000001">
    <property type="protein sequence ID" value="RLQ88780.1"/>
    <property type="molecule type" value="Genomic_DNA"/>
</dbReference>
<keyword evidence="2" id="KW-1185">Reference proteome</keyword>
<evidence type="ECO:0000313" key="1">
    <source>
        <dbReference type="EMBL" id="RLQ88780.1"/>
    </source>
</evidence>